<feature type="compositionally biased region" description="Low complexity" evidence="4">
    <location>
        <begin position="174"/>
        <end position="211"/>
    </location>
</feature>
<dbReference type="PANTHER" id="PTHR47866:SF2">
    <property type="entry name" value="HYDROXYPROLINE-RICH GLYCOPROTEIN FAMILY PROTEIN"/>
    <property type="match status" value="1"/>
</dbReference>
<dbReference type="Pfam" id="PF14304">
    <property type="entry name" value="CSTF_C"/>
    <property type="match status" value="1"/>
</dbReference>
<dbReference type="InterPro" id="IPR026896">
    <property type="entry name" value="CSTF_C"/>
</dbReference>
<feature type="compositionally biased region" description="Pro residues" evidence="4">
    <location>
        <begin position="217"/>
        <end position="227"/>
    </location>
</feature>
<feature type="domain" description="Cleavage stimulation factor subunit 2 hinge" evidence="6">
    <location>
        <begin position="8"/>
        <end position="70"/>
    </location>
</feature>
<dbReference type="EMBL" id="JBAMMX010000016">
    <property type="protein sequence ID" value="KAK6925258.1"/>
    <property type="molecule type" value="Genomic_DNA"/>
</dbReference>
<comment type="caution">
    <text evidence="7">The sequence shown here is derived from an EMBL/GenBank/DDBJ whole genome shotgun (WGS) entry which is preliminary data.</text>
</comment>
<accession>A0AAN8VCR3</accession>
<evidence type="ECO:0000256" key="4">
    <source>
        <dbReference type="SAM" id="MobiDB-lite"/>
    </source>
</evidence>
<dbReference type="InterPro" id="IPR038192">
    <property type="entry name" value="CSTF_C_sf"/>
</dbReference>
<feature type="compositionally biased region" description="Pro residues" evidence="4">
    <location>
        <begin position="273"/>
        <end position="292"/>
    </location>
</feature>
<evidence type="ECO:0000259" key="6">
    <source>
        <dbReference type="Pfam" id="PF14327"/>
    </source>
</evidence>
<feature type="domain" description="Transcription termination and cleavage factor C-terminal" evidence="5">
    <location>
        <begin position="366"/>
        <end position="400"/>
    </location>
</feature>
<comment type="subcellular location">
    <subcellularLocation>
        <location evidence="1">Nucleus</location>
    </subcellularLocation>
</comment>
<reference evidence="7 8" key="1">
    <citation type="submission" date="2023-12" db="EMBL/GenBank/DDBJ databases">
        <title>A high-quality genome assembly for Dillenia turbinata (Dilleniales).</title>
        <authorList>
            <person name="Chanderbali A."/>
        </authorList>
    </citation>
    <scope>NUCLEOTIDE SEQUENCE [LARGE SCALE GENOMIC DNA]</scope>
    <source>
        <strain evidence="7">LSX21</strain>
        <tissue evidence="7">Leaf</tissue>
    </source>
</reference>
<proteinExistence type="predicted"/>
<evidence type="ECO:0000313" key="7">
    <source>
        <dbReference type="EMBL" id="KAK6925258.1"/>
    </source>
</evidence>
<dbReference type="Pfam" id="PF14327">
    <property type="entry name" value="CSTF2_hinge"/>
    <property type="match status" value="1"/>
</dbReference>
<evidence type="ECO:0000256" key="2">
    <source>
        <dbReference type="ARBA" id="ARBA00022884"/>
    </source>
</evidence>
<dbReference type="InterPro" id="IPR025742">
    <property type="entry name" value="CSTF2_hinge"/>
</dbReference>
<gene>
    <name evidence="7" type="ORF">RJ641_009584</name>
</gene>
<sequence>MAGKPISSDGLSSNLSGMSKSQIYDMMSQMKALLEQNQQQARQILVQNPLLTKALFQAQIILGMVQPPQVIPSIQPATSQQSQQSLQPVQQPNIQVTRASPVPGQVGLQEQSNSSQMPVRKQHQYQPVNSISTSSVPTGNLPIQSLPSHSLPSMQQPMGHLHAQVTPMPPPQPSQVLSTLSPSLQSTSQPPALQSPMLPTSSQLQQPLQTPGFPHVPLQPPLPPQPRPHSMSVFPHQLHSQNAPSVGFQQSNAPPMHPSQQPIFHSGVKPPANMGPPFPMGQPPLPSQPPPQSLYQAGAPHMGTDFNNQLGTSMQGERGSAWIPGPQDNTTAAQLPGPSQLVPGQNIGPGNQPARPPQQLTPEMEKALLQQVMSLTPEQINRLPPEQRNQVLQLQQMLRQ</sequence>
<protein>
    <submittedName>
        <fullName evidence="7">Cleavage stimulation factor subunit 2, hinge domain</fullName>
    </submittedName>
</protein>
<dbReference type="FunFam" id="1.10.20.70:FF:000001">
    <property type="entry name" value="Cleavage stimulation factor subunit 2"/>
    <property type="match status" value="1"/>
</dbReference>
<feature type="compositionally biased region" description="Polar residues" evidence="4">
    <location>
        <begin position="305"/>
        <end position="315"/>
    </location>
</feature>
<feature type="compositionally biased region" description="Polar residues" evidence="4">
    <location>
        <begin position="124"/>
        <end position="156"/>
    </location>
</feature>
<keyword evidence="2" id="KW-0694">RNA-binding</keyword>
<evidence type="ECO:0000259" key="5">
    <source>
        <dbReference type="Pfam" id="PF14304"/>
    </source>
</evidence>
<dbReference type="GO" id="GO:0003723">
    <property type="term" value="F:RNA binding"/>
    <property type="evidence" value="ECO:0007669"/>
    <property type="project" value="UniProtKB-KW"/>
</dbReference>
<name>A0AAN8VCR3_9MAGN</name>
<dbReference type="GO" id="GO:0031124">
    <property type="term" value="P:mRNA 3'-end processing"/>
    <property type="evidence" value="ECO:0007669"/>
    <property type="project" value="InterPro"/>
</dbReference>
<dbReference type="AlphaFoldDB" id="A0AAN8VCR3"/>
<dbReference type="Gene3D" id="1.25.40.630">
    <property type="match status" value="1"/>
</dbReference>
<evidence type="ECO:0000256" key="1">
    <source>
        <dbReference type="ARBA" id="ARBA00004123"/>
    </source>
</evidence>
<evidence type="ECO:0000313" key="8">
    <source>
        <dbReference type="Proteomes" id="UP001370490"/>
    </source>
</evidence>
<dbReference type="PANTHER" id="PTHR47866">
    <property type="entry name" value="HYDROXYPROLINE-RICH GLYCOPROTEIN FAMILY PROTEIN"/>
    <property type="match status" value="1"/>
</dbReference>
<feature type="compositionally biased region" description="Polar residues" evidence="4">
    <location>
        <begin position="108"/>
        <end position="117"/>
    </location>
</feature>
<dbReference type="GO" id="GO:0005634">
    <property type="term" value="C:nucleus"/>
    <property type="evidence" value="ECO:0007669"/>
    <property type="project" value="UniProtKB-SubCell"/>
</dbReference>
<feature type="compositionally biased region" description="Polar residues" evidence="4">
    <location>
        <begin position="238"/>
        <end position="263"/>
    </location>
</feature>
<dbReference type="Gene3D" id="1.10.20.70">
    <property type="entry name" value="Transcription termination and cleavage factor, C-terminal domain"/>
    <property type="match status" value="1"/>
</dbReference>
<keyword evidence="3" id="KW-0539">Nucleus</keyword>
<keyword evidence="8" id="KW-1185">Reference proteome</keyword>
<organism evidence="7 8">
    <name type="scientific">Dillenia turbinata</name>
    <dbReference type="NCBI Taxonomy" id="194707"/>
    <lineage>
        <taxon>Eukaryota</taxon>
        <taxon>Viridiplantae</taxon>
        <taxon>Streptophyta</taxon>
        <taxon>Embryophyta</taxon>
        <taxon>Tracheophyta</taxon>
        <taxon>Spermatophyta</taxon>
        <taxon>Magnoliopsida</taxon>
        <taxon>eudicotyledons</taxon>
        <taxon>Gunneridae</taxon>
        <taxon>Pentapetalae</taxon>
        <taxon>Dilleniales</taxon>
        <taxon>Dilleniaceae</taxon>
        <taxon>Dillenia</taxon>
    </lineage>
</organism>
<dbReference type="Proteomes" id="UP001370490">
    <property type="component" value="Unassembled WGS sequence"/>
</dbReference>
<feature type="region of interest" description="Disordered" evidence="4">
    <location>
        <begin position="104"/>
        <end position="362"/>
    </location>
</feature>
<evidence type="ECO:0000256" key="3">
    <source>
        <dbReference type="ARBA" id="ARBA00023242"/>
    </source>
</evidence>